<proteinExistence type="predicted"/>
<dbReference type="EMBL" id="PDCK01000042">
    <property type="protein sequence ID" value="PRQ36451.1"/>
    <property type="molecule type" value="Genomic_DNA"/>
</dbReference>
<dbReference type="Proteomes" id="UP000238479">
    <property type="component" value="Chromosome 4"/>
</dbReference>
<keyword evidence="1" id="KW-1133">Transmembrane helix</keyword>
<keyword evidence="3" id="KW-1185">Reference proteome</keyword>
<sequence length="83" mass="9725">MSRFYVRSQGCVGYLKETAILLFSMQCVGFGKLSPQYIVSGRVIRYLRILFLFKIMFSTIIRIFLLISMVVRILVLFQGYSQR</sequence>
<keyword evidence="1" id="KW-0472">Membrane</keyword>
<gene>
    <name evidence="2" type="ORF">RchiOBHm_Chr4g0391691</name>
</gene>
<dbReference type="AlphaFoldDB" id="A0A2P6QQJ9"/>
<name>A0A2P6QQJ9_ROSCH</name>
<accession>A0A2P6QQJ9</accession>
<evidence type="ECO:0000313" key="2">
    <source>
        <dbReference type="EMBL" id="PRQ36451.1"/>
    </source>
</evidence>
<evidence type="ECO:0000256" key="1">
    <source>
        <dbReference type="SAM" id="Phobius"/>
    </source>
</evidence>
<organism evidence="2 3">
    <name type="scientific">Rosa chinensis</name>
    <name type="common">China rose</name>
    <dbReference type="NCBI Taxonomy" id="74649"/>
    <lineage>
        <taxon>Eukaryota</taxon>
        <taxon>Viridiplantae</taxon>
        <taxon>Streptophyta</taxon>
        <taxon>Embryophyta</taxon>
        <taxon>Tracheophyta</taxon>
        <taxon>Spermatophyta</taxon>
        <taxon>Magnoliopsida</taxon>
        <taxon>eudicotyledons</taxon>
        <taxon>Gunneridae</taxon>
        <taxon>Pentapetalae</taxon>
        <taxon>rosids</taxon>
        <taxon>fabids</taxon>
        <taxon>Rosales</taxon>
        <taxon>Rosaceae</taxon>
        <taxon>Rosoideae</taxon>
        <taxon>Rosoideae incertae sedis</taxon>
        <taxon>Rosa</taxon>
    </lineage>
</organism>
<protein>
    <submittedName>
        <fullName evidence="2">Uncharacterized protein</fullName>
    </submittedName>
</protein>
<evidence type="ECO:0000313" key="3">
    <source>
        <dbReference type="Proteomes" id="UP000238479"/>
    </source>
</evidence>
<comment type="caution">
    <text evidence="2">The sequence shown here is derived from an EMBL/GenBank/DDBJ whole genome shotgun (WGS) entry which is preliminary data.</text>
</comment>
<feature type="transmembrane region" description="Helical" evidence="1">
    <location>
        <begin position="51"/>
        <end position="77"/>
    </location>
</feature>
<reference evidence="2 3" key="1">
    <citation type="journal article" date="2018" name="Nat. Genet.">
        <title>The Rosa genome provides new insights in the design of modern roses.</title>
        <authorList>
            <person name="Bendahmane M."/>
        </authorList>
    </citation>
    <scope>NUCLEOTIDE SEQUENCE [LARGE SCALE GENOMIC DNA]</scope>
    <source>
        <strain evidence="3">cv. Old Blush</strain>
    </source>
</reference>
<dbReference type="Gramene" id="PRQ36451">
    <property type="protein sequence ID" value="PRQ36451"/>
    <property type="gene ID" value="RchiOBHm_Chr4g0391691"/>
</dbReference>
<keyword evidence="1" id="KW-0812">Transmembrane</keyword>